<accession>L5K4D4</accession>
<dbReference type="Gene3D" id="1.20.1060.10">
    <property type="entry name" value="Taq DNA Polymerase, Chain T, domain 4"/>
    <property type="match status" value="1"/>
</dbReference>
<dbReference type="GO" id="GO:0006261">
    <property type="term" value="P:DNA-templated DNA replication"/>
    <property type="evidence" value="ECO:0007669"/>
    <property type="project" value="InterPro"/>
</dbReference>
<dbReference type="Pfam" id="PF00476">
    <property type="entry name" value="DNA_pol_A"/>
    <property type="match status" value="2"/>
</dbReference>
<sequence length="541" mass="59503">MLLRAAIREDAWMCEMSAVVPDSGVLSFSPPSWDPFRELWRGSPPPLPRACWGSSPCRVAGHCAPPCPPPALPGSSLARADTWLGRLAAGAVTTTLTRACSPLPAPCPRPPRAVMESHTIRVNKEEMQRASALLGSRLKELEQEAHFVAGEEFLIRSSNQLREVLFGKLKLHLLSPGQTLPRTGPRRPPSTSEAVLKALQDLHPLPKIILEYRQGIGVRASQPLLCMSPLGPPAFAEASWEGAEALRSCRTCQSRIPPSRHRPAPPYRDTSLLLFRFPSSQDTRRDVPAERMTHSDREQTKKVVYSVVYGAENAASAPRPAGPPDAVPPSRVALRKAFQLRAREAAQFLESFLQKYKKIKDFAQATIARCHQTGYVESIMGRRRHLPRIRERDPQLRAQAERQAVNFVVQGSAADLCKMAMVHIFAAVASSPTLTARLVAQIHDELLFEVEDSQIPEFAALVRETMEALRHVRALKLQLQVPLKVSLSAGRSWGHLVPLQEALCPQPSPRPAESPGNHPAPAGPLISTHPPPVHFSPSFCP</sequence>
<dbReference type="STRING" id="9402.L5K4D4"/>
<dbReference type="GO" id="GO:0006302">
    <property type="term" value="P:double-strand break repair"/>
    <property type="evidence" value="ECO:0007669"/>
    <property type="project" value="TreeGrafter"/>
</dbReference>
<dbReference type="FunCoup" id="L5K4D4">
    <property type="interactions" value="109"/>
</dbReference>
<dbReference type="PRINTS" id="PR00868">
    <property type="entry name" value="DNAPOLI"/>
</dbReference>
<dbReference type="GO" id="GO:0003677">
    <property type="term" value="F:DNA binding"/>
    <property type="evidence" value="ECO:0007669"/>
    <property type="project" value="InterPro"/>
</dbReference>
<dbReference type="InterPro" id="IPR043502">
    <property type="entry name" value="DNA/RNA_pol_sf"/>
</dbReference>
<reference evidence="5" key="1">
    <citation type="journal article" date="2013" name="Science">
        <title>Comparative analysis of bat genomes provides insight into the evolution of flight and immunity.</title>
        <authorList>
            <person name="Zhang G."/>
            <person name="Cowled C."/>
            <person name="Shi Z."/>
            <person name="Huang Z."/>
            <person name="Bishop-Lilly K.A."/>
            <person name="Fang X."/>
            <person name="Wynne J.W."/>
            <person name="Xiong Z."/>
            <person name="Baker M.L."/>
            <person name="Zhao W."/>
            <person name="Tachedjian M."/>
            <person name="Zhu Y."/>
            <person name="Zhou P."/>
            <person name="Jiang X."/>
            <person name="Ng J."/>
            <person name="Yang L."/>
            <person name="Wu L."/>
            <person name="Xiao J."/>
            <person name="Feng Y."/>
            <person name="Chen Y."/>
            <person name="Sun X."/>
            <person name="Zhang Y."/>
            <person name="Marsh G.A."/>
            <person name="Crameri G."/>
            <person name="Broder C.C."/>
            <person name="Frey K.G."/>
            <person name="Wang L.F."/>
            <person name="Wang J."/>
        </authorList>
    </citation>
    <scope>NUCLEOTIDE SEQUENCE [LARGE SCALE GENOMIC DNA]</scope>
</reference>
<evidence type="ECO:0000256" key="1">
    <source>
        <dbReference type="ARBA" id="ARBA00022705"/>
    </source>
</evidence>
<dbReference type="PANTHER" id="PTHR10133:SF27">
    <property type="entry name" value="DNA POLYMERASE NU"/>
    <property type="match status" value="1"/>
</dbReference>
<dbReference type="PANTHER" id="PTHR10133">
    <property type="entry name" value="DNA POLYMERASE I"/>
    <property type="match status" value="1"/>
</dbReference>
<dbReference type="InterPro" id="IPR002298">
    <property type="entry name" value="DNA_polymerase_A"/>
</dbReference>
<evidence type="ECO:0000313" key="5">
    <source>
        <dbReference type="Proteomes" id="UP000010552"/>
    </source>
</evidence>
<gene>
    <name evidence="4" type="ORF">PAL_GLEAN10022914</name>
</gene>
<proteinExistence type="predicted"/>
<keyword evidence="5" id="KW-1185">Reference proteome</keyword>
<feature type="domain" description="DNA-directed DNA polymerase family A palm" evidence="3">
    <location>
        <begin position="259"/>
        <end position="454"/>
    </location>
</feature>
<keyword evidence="1" id="KW-0235">DNA replication</keyword>
<protein>
    <submittedName>
        <fullName evidence="4">DNA polymerase nu</fullName>
    </submittedName>
</protein>
<dbReference type="Gene3D" id="3.30.70.370">
    <property type="match status" value="1"/>
</dbReference>
<dbReference type="AlphaFoldDB" id="L5K4D4"/>
<name>L5K4D4_PTEAL</name>
<feature type="region of interest" description="Disordered" evidence="2">
    <location>
        <begin position="504"/>
        <end position="531"/>
    </location>
</feature>
<evidence type="ECO:0000259" key="3">
    <source>
        <dbReference type="SMART" id="SM00482"/>
    </source>
</evidence>
<organism evidence="4 5">
    <name type="scientific">Pteropus alecto</name>
    <name type="common">Black flying fox</name>
    <dbReference type="NCBI Taxonomy" id="9402"/>
    <lineage>
        <taxon>Eukaryota</taxon>
        <taxon>Metazoa</taxon>
        <taxon>Chordata</taxon>
        <taxon>Craniata</taxon>
        <taxon>Vertebrata</taxon>
        <taxon>Euteleostomi</taxon>
        <taxon>Mammalia</taxon>
        <taxon>Eutheria</taxon>
        <taxon>Laurasiatheria</taxon>
        <taxon>Chiroptera</taxon>
        <taxon>Yinpterochiroptera</taxon>
        <taxon>Pteropodoidea</taxon>
        <taxon>Pteropodidae</taxon>
        <taxon>Pteropodinae</taxon>
        <taxon>Pteropus</taxon>
    </lineage>
</organism>
<dbReference type="GO" id="GO:0003887">
    <property type="term" value="F:DNA-directed DNA polymerase activity"/>
    <property type="evidence" value="ECO:0007669"/>
    <property type="project" value="InterPro"/>
</dbReference>
<dbReference type="InParanoid" id="L5K4D4"/>
<evidence type="ECO:0000313" key="4">
    <source>
        <dbReference type="EMBL" id="ELK06579.1"/>
    </source>
</evidence>
<dbReference type="SMART" id="SM00482">
    <property type="entry name" value="POLAc"/>
    <property type="match status" value="1"/>
</dbReference>
<dbReference type="FunFam" id="3.30.70.370:FF:000008">
    <property type="entry name" value="DNA polymerase nu"/>
    <property type="match status" value="1"/>
</dbReference>
<dbReference type="Gene3D" id="1.10.150.20">
    <property type="entry name" value="5' to 3' exonuclease, C-terminal subdomain"/>
    <property type="match status" value="1"/>
</dbReference>
<dbReference type="EMBL" id="KB031030">
    <property type="protein sequence ID" value="ELK06579.1"/>
    <property type="molecule type" value="Genomic_DNA"/>
</dbReference>
<evidence type="ECO:0000256" key="2">
    <source>
        <dbReference type="SAM" id="MobiDB-lite"/>
    </source>
</evidence>
<dbReference type="Proteomes" id="UP000010552">
    <property type="component" value="Unassembled WGS sequence"/>
</dbReference>
<dbReference type="SUPFAM" id="SSF56672">
    <property type="entry name" value="DNA/RNA polymerases"/>
    <property type="match status" value="2"/>
</dbReference>
<dbReference type="InterPro" id="IPR001098">
    <property type="entry name" value="DNA-dir_DNA_pol_A_palm_dom"/>
</dbReference>